<accession>A0ABS3IBX8</accession>
<dbReference type="InterPro" id="IPR023198">
    <property type="entry name" value="PGP-like_dom2"/>
</dbReference>
<protein>
    <submittedName>
        <fullName evidence="2">HAD family phosphatase</fullName>
    </submittedName>
</protein>
<organism evidence="2 3">
    <name type="scientific">Myceligenerans salitolerans</name>
    <dbReference type="NCBI Taxonomy" id="1230528"/>
    <lineage>
        <taxon>Bacteria</taxon>
        <taxon>Bacillati</taxon>
        <taxon>Actinomycetota</taxon>
        <taxon>Actinomycetes</taxon>
        <taxon>Micrococcales</taxon>
        <taxon>Promicromonosporaceae</taxon>
        <taxon>Myceligenerans</taxon>
    </lineage>
</organism>
<dbReference type="InterPro" id="IPR036412">
    <property type="entry name" value="HAD-like_sf"/>
</dbReference>
<evidence type="ECO:0000313" key="3">
    <source>
        <dbReference type="Proteomes" id="UP000664617"/>
    </source>
</evidence>
<gene>
    <name evidence="2" type="ORF">J0911_15935</name>
</gene>
<dbReference type="PANTHER" id="PTHR18901:SF38">
    <property type="entry name" value="PSEUDOURIDINE-5'-PHOSPHATASE"/>
    <property type="match status" value="1"/>
</dbReference>
<evidence type="ECO:0000256" key="1">
    <source>
        <dbReference type="SAM" id="MobiDB-lite"/>
    </source>
</evidence>
<dbReference type="CDD" id="cd07505">
    <property type="entry name" value="HAD_BPGM-like"/>
    <property type="match status" value="1"/>
</dbReference>
<dbReference type="NCBIfam" id="TIGR01509">
    <property type="entry name" value="HAD-SF-IA-v3"/>
    <property type="match status" value="1"/>
</dbReference>
<keyword evidence="3" id="KW-1185">Reference proteome</keyword>
<sequence>MGWARTAIPSPIPPEVPVNTALRHDPEAGGAGGSQALPKAVLFDMDGTLVDTEPYWIAAEHELTAAHGVTWTHEDALRLVGQQLIVSAGVLRAAGVPMEPVDIVTWLIGRVQDRLADEVPWRPGVLPLLADLNAAGVPCAIVTMSYRNLAEAVAAGAPDGTFTTIVAGDEVTQGKPAPEPYLTAAERLGVDPADCVAVEDSPVGITSALASGASTLGVEAVLPVERRPGLSRVRSLDGAGLDLIARLAAGEVVDEY</sequence>
<dbReference type="SUPFAM" id="SSF56784">
    <property type="entry name" value="HAD-like"/>
    <property type="match status" value="1"/>
</dbReference>
<dbReference type="SFLD" id="SFLDG01129">
    <property type="entry name" value="C1.5:_HAD__Beta-PGM__Phosphata"/>
    <property type="match status" value="1"/>
</dbReference>
<dbReference type="SFLD" id="SFLDS00003">
    <property type="entry name" value="Haloacid_Dehalogenase"/>
    <property type="match status" value="1"/>
</dbReference>
<dbReference type="Pfam" id="PF00702">
    <property type="entry name" value="Hydrolase"/>
    <property type="match status" value="1"/>
</dbReference>
<reference evidence="2 3" key="1">
    <citation type="submission" date="2021-03" db="EMBL/GenBank/DDBJ databases">
        <authorList>
            <person name="Xin L."/>
        </authorList>
    </citation>
    <scope>NUCLEOTIDE SEQUENCE [LARGE SCALE GENOMIC DNA]</scope>
    <source>
        <strain evidence="2 3">XHU 5031</strain>
    </source>
</reference>
<reference evidence="3" key="2">
    <citation type="submission" date="2023-07" db="EMBL/GenBank/DDBJ databases">
        <title>Myceligenerans salitolerans sp. nov., a halotolerant actinomycete isolated from a salt lake in Xinjiang, China.</title>
        <authorList>
            <person name="Guan T."/>
        </authorList>
    </citation>
    <scope>NUCLEOTIDE SEQUENCE [LARGE SCALE GENOMIC DNA]</scope>
    <source>
        <strain evidence="3">XHU 5031</strain>
    </source>
</reference>
<evidence type="ECO:0000313" key="2">
    <source>
        <dbReference type="EMBL" id="MBO0610522.1"/>
    </source>
</evidence>
<dbReference type="EMBL" id="JAFMPK010000047">
    <property type="protein sequence ID" value="MBO0610522.1"/>
    <property type="molecule type" value="Genomic_DNA"/>
</dbReference>
<name>A0ABS3IBX8_9MICO</name>
<comment type="caution">
    <text evidence="2">The sequence shown here is derived from an EMBL/GenBank/DDBJ whole genome shotgun (WGS) entry which is preliminary data.</text>
</comment>
<dbReference type="Proteomes" id="UP000664617">
    <property type="component" value="Unassembled WGS sequence"/>
</dbReference>
<dbReference type="Gene3D" id="3.40.50.1000">
    <property type="entry name" value="HAD superfamily/HAD-like"/>
    <property type="match status" value="1"/>
</dbReference>
<dbReference type="PANTHER" id="PTHR18901">
    <property type="entry name" value="2-DEOXYGLUCOSE-6-PHOSPHATE PHOSPHATASE 2"/>
    <property type="match status" value="1"/>
</dbReference>
<dbReference type="PRINTS" id="PR00413">
    <property type="entry name" value="HADHALOGNASE"/>
</dbReference>
<dbReference type="InterPro" id="IPR023214">
    <property type="entry name" value="HAD_sf"/>
</dbReference>
<feature type="region of interest" description="Disordered" evidence="1">
    <location>
        <begin position="1"/>
        <end position="33"/>
    </location>
</feature>
<dbReference type="Gene3D" id="1.10.150.240">
    <property type="entry name" value="Putative phosphatase, domain 2"/>
    <property type="match status" value="1"/>
</dbReference>
<dbReference type="InterPro" id="IPR006439">
    <property type="entry name" value="HAD-SF_hydro_IA"/>
</dbReference>
<proteinExistence type="predicted"/>